<dbReference type="InterPro" id="IPR015590">
    <property type="entry name" value="Aldehyde_DH_dom"/>
</dbReference>
<keyword evidence="2 4" id="KW-0560">Oxidoreductase</keyword>
<dbReference type="Gene3D" id="3.40.605.10">
    <property type="entry name" value="Aldehyde Dehydrogenase, Chain A, domain 1"/>
    <property type="match status" value="1"/>
</dbReference>
<dbReference type="InterPro" id="IPR029510">
    <property type="entry name" value="Ald_DH_CS_GLU"/>
</dbReference>
<keyword evidence="7" id="KW-1185">Reference proteome</keyword>
<evidence type="ECO:0000256" key="2">
    <source>
        <dbReference type="ARBA" id="ARBA00023002"/>
    </source>
</evidence>
<comment type="similarity">
    <text evidence="1 4">Belongs to the aldehyde dehydrogenase family.</text>
</comment>
<dbReference type="PROSITE" id="PS00687">
    <property type="entry name" value="ALDEHYDE_DEHYDR_GLU"/>
    <property type="match status" value="1"/>
</dbReference>
<evidence type="ECO:0000256" key="3">
    <source>
        <dbReference type="PROSITE-ProRule" id="PRU10007"/>
    </source>
</evidence>
<name>A0ABW3C6U4_SPHXN</name>
<dbReference type="InterPro" id="IPR016162">
    <property type="entry name" value="Ald_DH_N"/>
</dbReference>
<evidence type="ECO:0000259" key="5">
    <source>
        <dbReference type="Pfam" id="PF00171"/>
    </source>
</evidence>
<dbReference type="Proteomes" id="UP001597124">
    <property type="component" value="Unassembled WGS sequence"/>
</dbReference>
<dbReference type="PANTHER" id="PTHR42804:SF1">
    <property type="entry name" value="ALDEHYDE DEHYDROGENASE-RELATED"/>
    <property type="match status" value="1"/>
</dbReference>
<dbReference type="EMBL" id="JBHTIK010000015">
    <property type="protein sequence ID" value="MFD0850228.1"/>
    <property type="molecule type" value="Genomic_DNA"/>
</dbReference>
<feature type="active site" evidence="3">
    <location>
        <position position="260"/>
    </location>
</feature>
<dbReference type="InterPro" id="IPR016163">
    <property type="entry name" value="Ald_DH_C"/>
</dbReference>
<sequence>MSSHETVLDRVRRGRFLIGDTWREPAGRRMFDIVTPSDETVFASVPCAAAEDIDAAVAAARHAFDEGPWPRTSPVERAAYLTRIADALEANSDIFGNIWTHEVGGLVGHAGHMVAVSAGIFRDYARLASEFPFIERHTPTAGGNVGLLIHEPVGVVGAIIPWNGPILMLASKLAPALLAGCTVVVKMSPEAPLEAVLLSEICQEIGLPPGVVNVLMADREESELLVRHEGVDKISFTGSSAVGQHVASICGARMARATLELGGKSAAVVLDDASIESVVQAVAPQVSMMGMQFCSALSRVVVPRHRHDQVVEGLAAALGTVRVGDPFDPATEMGPMSMRRQLARVEDFIASGKAEGLTLATGGGRPAGLNSGFYIEPTVFGDAPPTARVAREEIFGPVITVIPARDEEDAIAIANATEFGLNNSVFTADPERFMQVARRLRSGTVGHNAFRSDFGIAFGGFKRSGIGREGGRAGLMPYLESKTVIMDEEPAVL</sequence>
<evidence type="ECO:0000256" key="1">
    <source>
        <dbReference type="ARBA" id="ARBA00009986"/>
    </source>
</evidence>
<feature type="domain" description="Aldehyde dehydrogenase" evidence="5">
    <location>
        <begin position="22"/>
        <end position="484"/>
    </location>
</feature>
<reference evidence="7" key="1">
    <citation type="journal article" date="2019" name="Int. J. Syst. Evol. Microbiol.">
        <title>The Global Catalogue of Microorganisms (GCM) 10K type strain sequencing project: providing services to taxonomists for standard genome sequencing and annotation.</title>
        <authorList>
            <consortium name="The Broad Institute Genomics Platform"/>
            <consortium name="The Broad Institute Genome Sequencing Center for Infectious Disease"/>
            <person name="Wu L."/>
            <person name="Ma J."/>
        </authorList>
    </citation>
    <scope>NUCLEOTIDE SEQUENCE [LARGE SCALE GENOMIC DNA]</scope>
    <source>
        <strain evidence="7">CCUG 52537</strain>
    </source>
</reference>
<comment type="caution">
    <text evidence="6">The sequence shown here is derived from an EMBL/GenBank/DDBJ whole genome shotgun (WGS) entry which is preliminary data.</text>
</comment>
<gene>
    <name evidence="6" type="ORF">ACFQ00_17975</name>
</gene>
<dbReference type="PANTHER" id="PTHR42804">
    <property type="entry name" value="ALDEHYDE DEHYDROGENASE"/>
    <property type="match status" value="1"/>
</dbReference>
<dbReference type="CDD" id="cd07139">
    <property type="entry name" value="ALDH_AldA-Rv0768"/>
    <property type="match status" value="1"/>
</dbReference>
<dbReference type="InterPro" id="IPR016161">
    <property type="entry name" value="Ald_DH/histidinol_DH"/>
</dbReference>
<dbReference type="SUPFAM" id="SSF53720">
    <property type="entry name" value="ALDH-like"/>
    <property type="match status" value="1"/>
</dbReference>
<organism evidence="6 7">
    <name type="scientific">Sphingosinicella xenopeptidilytica</name>
    <dbReference type="NCBI Taxonomy" id="364098"/>
    <lineage>
        <taxon>Bacteria</taxon>
        <taxon>Pseudomonadati</taxon>
        <taxon>Pseudomonadota</taxon>
        <taxon>Alphaproteobacteria</taxon>
        <taxon>Sphingomonadales</taxon>
        <taxon>Sphingosinicellaceae</taxon>
        <taxon>Sphingosinicella</taxon>
    </lineage>
</organism>
<evidence type="ECO:0000256" key="4">
    <source>
        <dbReference type="RuleBase" id="RU003345"/>
    </source>
</evidence>
<dbReference type="RefSeq" id="WP_381494147.1">
    <property type="nucleotide sequence ID" value="NZ_JBHTIK010000015.1"/>
</dbReference>
<dbReference type="Pfam" id="PF00171">
    <property type="entry name" value="Aldedh"/>
    <property type="match status" value="1"/>
</dbReference>
<accession>A0ABW3C6U4</accession>
<evidence type="ECO:0000313" key="7">
    <source>
        <dbReference type="Proteomes" id="UP001597124"/>
    </source>
</evidence>
<proteinExistence type="inferred from homology"/>
<evidence type="ECO:0000313" key="6">
    <source>
        <dbReference type="EMBL" id="MFD0850228.1"/>
    </source>
</evidence>
<dbReference type="Gene3D" id="3.40.309.10">
    <property type="entry name" value="Aldehyde Dehydrogenase, Chain A, domain 2"/>
    <property type="match status" value="1"/>
</dbReference>
<protein>
    <submittedName>
        <fullName evidence="6">Aldehyde dehydrogenase</fullName>
    </submittedName>
</protein>